<dbReference type="Proteomes" id="UP000321805">
    <property type="component" value="Chromosome"/>
</dbReference>
<name>A0A5B8U269_9ACTN</name>
<dbReference type="EMBL" id="CP042430">
    <property type="protein sequence ID" value="QEC47106.1"/>
    <property type="molecule type" value="Genomic_DNA"/>
</dbReference>
<evidence type="ECO:0000259" key="1">
    <source>
        <dbReference type="Pfam" id="PF01323"/>
    </source>
</evidence>
<dbReference type="InterPro" id="IPR001853">
    <property type="entry name" value="DSBA-like_thioredoxin_dom"/>
</dbReference>
<dbReference type="RefSeq" id="WP_146917104.1">
    <property type="nucleotide sequence ID" value="NZ_CP042430.1"/>
</dbReference>
<dbReference type="SUPFAM" id="SSF52833">
    <property type="entry name" value="Thioredoxin-like"/>
    <property type="match status" value="1"/>
</dbReference>
<accession>A0A5B8U269</accession>
<feature type="domain" description="DSBA-like thioredoxin" evidence="1">
    <location>
        <begin position="6"/>
        <end position="162"/>
    </location>
</feature>
<dbReference type="OrthoDB" id="9813770at2"/>
<gene>
    <name evidence="2" type="ORF">FSW04_05550</name>
</gene>
<dbReference type="GO" id="GO:0016491">
    <property type="term" value="F:oxidoreductase activity"/>
    <property type="evidence" value="ECO:0007669"/>
    <property type="project" value="InterPro"/>
</dbReference>
<protein>
    <recommendedName>
        <fullName evidence="1">DSBA-like thioredoxin domain-containing protein</fullName>
    </recommendedName>
</protein>
<dbReference type="InterPro" id="IPR036249">
    <property type="entry name" value="Thioredoxin-like_sf"/>
</dbReference>
<dbReference type="Gene3D" id="3.40.30.10">
    <property type="entry name" value="Glutaredoxin"/>
    <property type="match status" value="1"/>
</dbReference>
<sequence>MADVCITEYTDPGCPWAYSAEPFRRRLSWLYGDALEWRVRMVGLAASPEEYAEKGFTPARQAAAFRTISREHRMPIDTRERERMAATIPACRAVIAARLHAPEATRALLRRLRIRNFSGELLDTPQTIAGAAADAGLDPAQLQAWAEGDDVTAALEEDMAASRAPLPAARILDDKLANWSGGRRYTCPSYEIVRISDGVKIAVPGFQPFAVYDVITANLVPGLERREPASAAEEVLAWTGTPLATQEVAVVRDISFDEAHEELSRVADLRPLGYDGFWTLRAAA</sequence>
<dbReference type="Pfam" id="PF01323">
    <property type="entry name" value="DSBA"/>
    <property type="match status" value="1"/>
</dbReference>
<evidence type="ECO:0000313" key="3">
    <source>
        <dbReference type="Proteomes" id="UP000321805"/>
    </source>
</evidence>
<reference evidence="2 3" key="1">
    <citation type="journal article" date="2018" name="J. Microbiol.">
        <title>Baekduia soli gen. nov., sp. nov., a novel bacterium isolated from the soil of Baekdu Mountain and proposal of a novel family name, Baekduiaceae fam. nov.</title>
        <authorList>
            <person name="An D.S."/>
            <person name="Siddiqi M.Z."/>
            <person name="Kim K.H."/>
            <person name="Yu H.S."/>
            <person name="Im W.T."/>
        </authorList>
    </citation>
    <scope>NUCLEOTIDE SEQUENCE [LARGE SCALE GENOMIC DNA]</scope>
    <source>
        <strain evidence="2 3">BR7-21</strain>
    </source>
</reference>
<organism evidence="2 3">
    <name type="scientific">Baekduia soli</name>
    <dbReference type="NCBI Taxonomy" id="496014"/>
    <lineage>
        <taxon>Bacteria</taxon>
        <taxon>Bacillati</taxon>
        <taxon>Actinomycetota</taxon>
        <taxon>Thermoleophilia</taxon>
        <taxon>Solirubrobacterales</taxon>
        <taxon>Baekduiaceae</taxon>
        <taxon>Baekduia</taxon>
    </lineage>
</organism>
<dbReference type="KEGG" id="bsol:FSW04_05550"/>
<dbReference type="AlphaFoldDB" id="A0A5B8U269"/>
<keyword evidence="3" id="KW-1185">Reference proteome</keyword>
<evidence type="ECO:0000313" key="2">
    <source>
        <dbReference type="EMBL" id="QEC47106.1"/>
    </source>
</evidence>
<proteinExistence type="predicted"/>